<proteinExistence type="predicted"/>
<name>A0A9W8DGB0_9FUNG</name>
<dbReference type="AlphaFoldDB" id="A0A9W8DGB0"/>
<organism evidence="3 4">
    <name type="scientific">Tieghemiomyces parasiticus</name>
    <dbReference type="NCBI Taxonomy" id="78921"/>
    <lineage>
        <taxon>Eukaryota</taxon>
        <taxon>Fungi</taxon>
        <taxon>Fungi incertae sedis</taxon>
        <taxon>Zoopagomycota</taxon>
        <taxon>Kickxellomycotina</taxon>
        <taxon>Dimargaritomycetes</taxon>
        <taxon>Dimargaritales</taxon>
        <taxon>Dimargaritaceae</taxon>
        <taxon>Tieghemiomyces</taxon>
    </lineage>
</organism>
<feature type="non-terminal residue" evidence="3">
    <location>
        <position position="245"/>
    </location>
</feature>
<feature type="non-terminal residue" evidence="3">
    <location>
        <position position="1"/>
    </location>
</feature>
<feature type="domain" description="INTS8 TPR repeats" evidence="2">
    <location>
        <begin position="125"/>
        <end position="240"/>
    </location>
</feature>
<evidence type="ECO:0000313" key="4">
    <source>
        <dbReference type="Proteomes" id="UP001150569"/>
    </source>
</evidence>
<feature type="region of interest" description="Disordered" evidence="1">
    <location>
        <begin position="69"/>
        <end position="110"/>
    </location>
</feature>
<evidence type="ECO:0000313" key="3">
    <source>
        <dbReference type="EMBL" id="KAJ1903135.1"/>
    </source>
</evidence>
<reference evidence="3" key="1">
    <citation type="submission" date="2022-07" db="EMBL/GenBank/DDBJ databases">
        <title>Phylogenomic reconstructions and comparative analyses of Kickxellomycotina fungi.</title>
        <authorList>
            <person name="Reynolds N.K."/>
            <person name="Stajich J.E."/>
            <person name="Barry K."/>
            <person name="Grigoriev I.V."/>
            <person name="Crous P."/>
            <person name="Smith M.E."/>
        </authorList>
    </citation>
    <scope>NUCLEOTIDE SEQUENCE</scope>
    <source>
        <strain evidence="3">RSA 861</strain>
    </source>
</reference>
<evidence type="ECO:0000256" key="1">
    <source>
        <dbReference type="SAM" id="MobiDB-lite"/>
    </source>
</evidence>
<feature type="compositionally biased region" description="Low complexity" evidence="1">
    <location>
        <begin position="86"/>
        <end position="110"/>
    </location>
</feature>
<comment type="caution">
    <text evidence="3">The sequence shown here is derived from an EMBL/GenBank/DDBJ whole genome shotgun (WGS) entry which is preliminary data.</text>
</comment>
<dbReference type="EMBL" id="JANBPT010002250">
    <property type="protein sequence ID" value="KAJ1903135.1"/>
    <property type="molecule type" value="Genomic_DNA"/>
</dbReference>
<protein>
    <recommendedName>
        <fullName evidence="2">INTS8 TPR repeats domain-containing protein</fullName>
    </recommendedName>
</protein>
<dbReference type="Proteomes" id="UP001150569">
    <property type="component" value="Unassembled WGS sequence"/>
</dbReference>
<evidence type="ECO:0000259" key="2">
    <source>
        <dbReference type="Pfam" id="PF25756"/>
    </source>
</evidence>
<dbReference type="InterPro" id="IPR057980">
    <property type="entry name" value="TPR_INTS8"/>
</dbReference>
<keyword evidence="4" id="KW-1185">Reference proteome</keyword>
<dbReference type="Pfam" id="PF25756">
    <property type="entry name" value="TPR_INTS8"/>
    <property type="match status" value="1"/>
</dbReference>
<accession>A0A9W8DGB0</accession>
<sequence length="245" mass="27338">LTLLAAPLKEVVTTIKHPDLIQWATDCPAYQEKTQPFPTTVAAQDQLLAFIGLLGEQLVDVAVRGEVTRPSKDDDIHDPEDPPSLPRLSSPTPADSTLPPSSTNPSPSTALTQALPALRLFLVRVYYARRDYRRCLRYFAAAMANHTWSDPDTLIAGLPSPWDDRYLVPAVVACAELNQPFSAVLVGQLMRSPDYTLLFPLLDKVLARSALLAEYPWELLWDMGLLEYIIYNLTRNNQEALARKL</sequence>
<gene>
    <name evidence="3" type="ORF">IWQ60_012616</name>
</gene>
<dbReference type="OrthoDB" id="5563412at2759"/>